<keyword evidence="3" id="KW-1185">Reference proteome</keyword>
<sequence>MIKPGIRSGHSFYVRIYTSSRGGCVDEHTYTSGHDSVDNIEAAIVLADNGFHVQLLPVLFPDDTKLRFKFLSDVTGSKDPDDRINGRWIADFKKPERNIPVRKATISRFIESAAKQKAAIVIINLCSREYTIQDVKKGIIGAFQPNRNRSIKKTTGILNYRIPKKQTRQSQIT</sequence>
<accession>A0A4Q7MTD3</accession>
<proteinExistence type="predicted"/>
<dbReference type="Pfam" id="PF18451">
    <property type="entry name" value="CdiA_C"/>
    <property type="match status" value="1"/>
</dbReference>
<evidence type="ECO:0000313" key="2">
    <source>
        <dbReference type="EMBL" id="RZS71169.1"/>
    </source>
</evidence>
<name>A0A4Q7MTD3_9BACT</name>
<feature type="domain" description="tRNA nuclease CdiA C-terminal" evidence="1">
    <location>
        <begin position="78"/>
        <end position="155"/>
    </location>
</feature>
<evidence type="ECO:0000259" key="1">
    <source>
        <dbReference type="Pfam" id="PF18451"/>
    </source>
</evidence>
<gene>
    <name evidence="2" type="ORF">EV199_3070</name>
</gene>
<dbReference type="RefSeq" id="WP_130541699.1">
    <property type="nucleotide sequence ID" value="NZ_CP042431.1"/>
</dbReference>
<dbReference type="Gene3D" id="3.40.1350.120">
    <property type="match status" value="1"/>
</dbReference>
<evidence type="ECO:0000313" key="3">
    <source>
        <dbReference type="Proteomes" id="UP000293874"/>
    </source>
</evidence>
<dbReference type="OrthoDB" id="675999at2"/>
<dbReference type="Proteomes" id="UP000293874">
    <property type="component" value="Unassembled WGS sequence"/>
</dbReference>
<reference evidence="2 3" key="1">
    <citation type="submission" date="2019-02" db="EMBL/GenBank/DDBJ databases">
        <title>Genomic Encyclopedia of Type Strains, Phase IV (KMG-IV): sequencing the most valuable type-strain genomes for metagenomic binning, comparative biology and taxonomic classification.</title>
        <authorList>
            <person name="Goeker M."/>
        </authorList>
    </citation>
    <scope>NUCLEOTIDE SEQUENCE [LARGE SCALE GENOMIC DNA]</scope>
    <source>
        <strain evidence="2 3">DSM 18116</strain>
    </source>
</reference>
<dbReference type="EMBL" id="SGXA01000002">
    <property type="protein sequence ID" value="RZS71169.1"/>
    <property type="molecule type" value="Genomic_DNA"/>
</dbReference>
<dbReference type="AlphaFoldDB" id="A0A4Q7MTD3"/>
<protein>
    <recommendedName>
        <fullName evidence="1">tRNA nuclease CdiA C-terminal domain-containing protein</fullName>
    </recommendedName>
</protein>
<dbReference type="InterPro" id="IPR040559">
    <property type="entry name" value="CdiA_C"/>
</dbReference>
<organism evidence="2 3">
    <name type="scientific">Pseudobacter ginsenosidimutans</name>
    <dbReference type="NCBI Taxonomy" id="661488"/>
    <lineage>
        <taxon>Bacteria</taxon>
        <taxon>Pseudomonadati</taxon>
        <taxon>Bacteroidota</taxon>
        <taxon>Chitinophagia</taxon>
        <taxon>Chitinophagales</taxon>
        <taxon>Chitinophagaceae</taxon>
        <taxon>Pseudobacter</taxon>
    </lineage>
</organism>
<comment type="caution">
    <text evidence="2">The sequence shown here is derived from an EMBL/GenBank/DDBJ whole genome shotgun (WGS) entry which is preliminary data.</text>
</comment>